<proteinExistence type="predicted"/>
<gene>
    <name evidence="1" type="ORF">UFOVP175_34</name>
</gene>
<organism evidence="1">
    <name type="scientific">uncultured Caudovirales phage</name>
    <dbReference type="NCBI Taxonomy" id="2100421"/>
    <lineage>
        <taxon>Viruses</taxon>
        <taxon>Duplodnaviria</taxon>
        <taxon>Heunggongvirae</taxon>
        <taxon>Uroviricota</taxon>
        <taxon>Caudoviricetes</taxon>
        <taxon>Peduoviridae</taxon>
        <taxon>Maltschvirus</taxon>
        <taxon>Maltschvirus maltsch</taxon>
    </lineage>
</organism>
<sequence>MRRVPLSGGRVIRVWRDRTKELLAASYDDADIVATCIAQANNDTQLLSSLAKLKGVNAVELVDANGQGTVVYSSWP</sequence>
<dbReference type="EMBL" id="LR798221">
    <property type="protein sequence ID" value="CAB5194950.1"/>
    <property type="molecule type" value="Genomic_DNA"/>
</dbReference>
<reference evidence="1" key="1">
    <citation type="submission" date="2020-05" db="EMBL/GenBank/DDBJ databases">
        <authorList>
            <person name="Chiriac C."/>
            <person name="Salcher M."/>
            <person name="Ghai R."/>
            <person name="Kavagutti S V."/>
        </authorList>
    </citation>
    <scope>NUCLEOTIDE SEQUENCE</scope>
</reference>
<protein>
    <submittedName>
        <fullName evidence="1">Uncharacterized protein</fullName>
    </submittedName>
</protein>
<name>A0A6J7WF63_9CAUD</name>
<evidence type="ECO:0000313" key="1">
    <source>
        <dbReference type="EMBL" id="CAB5194950.1"/>
    </source>
</evidence>
<accession>A0A6J7WF63</accession>